<evidence type="ECO:0000313" key="5">
    <source>
        <dbReference type="Proteomes" id="UP000580910"/>
    </source>
</evidence>
<accession>A0A7W3IXT8</accession>
<reference evidence="4 5" key="1">
    <citation type="submission" date="2020-07" db="EMBL/GenBank/DDBJ databases">
        <title>Sequencing the genomes of 1000 actinobacteria strains.</title>
        <authorList>
            <person name="Klenk H.-P."/>
        </authorList>
    </citation>
    <scope>NUCLEOTIDE SEQUENCE [LARGE SCALE GENOMIC DNA]</scope>
    <source>
        <strain evidence="4 5">DSM 21349</strain>
    </source>
</reference>
<sequence length="920" mass="96217">MLIGRAAERAAIEGLLTRAGDSDGGVLLLRGEAGAGKSTLLARAAQVEGFRVLQATGVEAESELAYATVHQLFHPLLPLLEQVPAPQADAVRVALGMDAAGRTPDRFLVALGFLSLVSEAARERPLLLVLDDLQWCDRASVDAVLFLGRRLTAEPVAMLLAVRDEPGAGAGDVVVAPGFPELVLGGLEDAEVADLVAGAAVARPSDEVASLLAGRTHGNPLALLELAGDLGIEQLTGKRPLPDTLPVGDRLGRTFLDRSAGLSPAADDLLLLAAAAEVGEVDLLVRAAEPADPAAAVAELEATGLVSLRADRLTFTHPLARSAVLGAATTVRRVDAHRRLADALASRGEHDRALWHRAAAALGPDEELADALEDLARRSGARSGQGAASAAYERAAALSTTSEVRTRRLLDAAEAAWQSGDPARARTLGDRAEAGAARAGSRARLLHLRARAASRRGEVRVAHDLLLKAAALLREDQPGAAMEMYAEAVEGAAYAGDLDRVAAVSEAAVGLGPGTTTREEFLVSWLAVGNAGLRGRLASDAALLERVLALGERLEDPRLLVWAGISALNLGDVPAMQGFYRRALDVARADGAVASLPYALEHASMSQALAGSYASARAAAEEGLRLAVETEQQRSASMLLAILAFLAATTGDEEEGTRYAEDARAIAAPLGLGLPTAMALWATARLDLTAGRYDAAVDRLLTLAGASPEVGHPMVTTWTTPDLVEAAVRAGRQDEVLAGVDRLVQLAEATGRSGAAAAAAWCQGMLGGPEAVERLTMAIEVFRLAPLPLAEARARLALGELLRRDRQPRLAREHLRAAVEGLRQLGARPWADRAAAELRASGESAPAPETNGLETLTPQELQIVRYVSQGSSNRTIAAQLFISPRTVEYHLYKAYPKLGVSSRTQLIGAFPAEPVLATSG</sequence>
<dbReference type="GO" id="GO:0005737">
    <property type="term" value="C:cytoplasm"/>
    <property type="evidence" value="ECO:0007669"/>
    <property type="project" value="TreeGrafter"/>
</dbReference>
<dbReference type="InterPro" id="IPR041664">
    <property type="entry name" value="AAA_16"/>
</dbReference>
<dbReference type="InterPro" id="IPR011990">
    <property type="entry name" value="TPR-like_helical_dom_sf"/>
</dbReference>
<dbReference type="AlphaFoldDB" id="A0A7W3IXT8"/>
<proteinExistence type="predicted"/>
<dbReference type="Gene3D" id="1.25.40.10">
    <property type="entry name" value="Tetratricopeptide repeat domain"/>
    <property type="match status" value="1"/>
</dbReference>
<name>A0A7W3IXT8_9ACTN</name>
<keyword evidence="1" id="KW-0547">Nucleotide-binding</keyword>
<dbReference type="EMBL" id="JACGXA010000001">
    <property type="protein sequence ID" value="MBA8802656.1"/>
    <property type="molecule type" value="Genomic_DNA"/>
</dbReference>
<dbReference type="InterPro" id="IPR036388">
    <property type="entry name" value="WH-like_DNA-bd_sf"/>
</dbReference>
<dbReference type="InterPro" id="IPR016032">
    <property type="entry name" value="Sig_transdc_resp-reg_C-effctor"/>
</dbReference>
<dbReference type="Pfam" id="PF13191">
    <property type="entry name" value="AAA_16"/>
    <property type="match status" value="1"/>
</dbReference>
<feature type="domain" description="HTH luxR-type" evidence="3">
    <location>
        <begin position="849"/>
        <end position="914"/>
    </location>
</feature>
<organism evidence="4 5">
    <name type="scientific">Nocardioides ginsengisegetis</name>
    <dbReference type="NCBI Taxonomy" id="661491"/>
    <lineage>
        <taxon>Bacteria</taxon>
        <taxon>Bacillati</taxon>
        <taxon>Actinomycetota</taxon>
        <taxon>Actinomycetes</taxon>
        <taxon>Propionibacteriales</taxon>
        <taxon>Nocardioidaceae</taxon>
        <taxon>Nocardioides</taxon>
    </lineage>
</organism>
<dbReference type="SUPFAM" id="SSF48452">
    <property type="entry name" value="TPR-like"/>
    <property type="match status" value="1"/>
</dbReference>
<dbReference type="PRINTS" id="PR00038">
    <property type="entry name" value="HTHLUXR"/>
</dbReference>
<evidence type="ECO:0000256" key="2">
    <source>
        <dbReference type="ARBA" id="ARBA00022840"/>
    </source>
</evidence>
<dbReference type="GO" id="GO:0004016">
    <property type="term" value="F:adenylate cyclase activity"/>
    <property type="evidence" value="ECO:0007669"/>
    <property type="project" value="TreeGrafter"/>
</dbReference>
<keyword evidence="4" id="KW-0238">DNA-binding</keyword>
<dbReference type="InterPro" id="IPR000792">
    <property type="entry name" value="Tscrpt_reg_LuxR_C"/>
</dbReference>
<keyword evidence="5" id="KW-1185">Reference proteome</keyword>
<dbReference type="CDD" id="cd06170">
    <property type="entry name" value="LuxR_C_like"/>
    <property type="match status" value="1"/>
</dbReference>
<gene>
    <name evidence="4" type="ORF">FB382_000947</name>
</gene>
<dbReference type="GO" id="GO:0005524">
    <property type="term" value="F:ATP binding"/>
    <property type="evidence" value="ECO:0007669"/>
    <property type="project" value="UniProtKB-KW"/>
</dbReference>
<evidence type="ECO:0000256" key="1">
    <source>
        <dbReference type="ARBA" id="ARBA00022741"/>
    </source>
</evidence>
<dbReference type="PROSITE" id="PS50043">
    <property type="entry name" value="HTH_LUXR_2"/>
    <property type="match status" value="1"/>
</dbReference>
<dbReference type="RefSeq" id="WP_182537228.1">
    <property type="nucleotide sequence ID" value="NZ_JACGXA010000001.1"/>
</dbReference>
<dbReference type="Gene3D" id="1.10.10.10">
    <property type="entry name" value="Winged helix-like DNA-binding domain superfamily/Winged helix DNA-binding domain"/>
    <property type="match status" value="1"/>
</dbReference>
<dbReference type="Proteomes" id="UP000580910">
    <property type="component" value="Unassembled WGS sequence"/>
</dbReference>
<protein>
    <submittedName>
        <fullName evidence="4">DNA-binding CsgD family transcriptional regulator</fullName>
    </submittedName>
</protein>
<dbReference type="InterPro" id="IPR027417">
    <property type="entry name" value="P-loop_NTPase"/>
</dbReference>
<comment type="caution">
    <text evidence="4">The sequence shown here is derived from an EMBL/GenBank/DDBJ whole genome shotgun (WGS) entry which is preliminary data.</text>
</comment>
<evidence type="ECO:0000313" key="4">
    <source>
        <dbReference type="EMBL" id="MBA8802656.1"/>
    </source>
</evidence>
<dbReference type="SMART" id="SM00421">
    <property type="entry name" value="HTH_LUXR"/>
    <property type="match status" value="1"/>
</dbReference>
<dbReference type="PANTHER" id="PTHR16305:SF35">
    <property type="entry name" value="TRANSCRIPTIONAL ACTIVATOR DOMAIN"/>
    <property type="match status" value="1"/>
</dbReference>
<dbReference type="GO" id="GO:0003677">
    <property type="term" value="F:DNA binding"/>
    <property type="evidence" value="ECO:0007669"/>
    <property type="project" value="UniProtKB-KW"/>
</dbReference>
<dbReference type="GO" id="GO:0006355">
    <property type="term" value="P:regulation of DNA-templated transcription"/>
    <property type="evidence" value="ECO:0007669"/>
    <property type="project" value="InterPro"/>
</dbReference>
<evidence type="ECO:0000259" key="3">
    <source>
        <dbReference type="PROSITE" id="PS50043"/>
    </source>
</evidence>
<dbReference type="SUPFAM" id="SSF52540">
    <property type="entry name" value="P-loop containing nucleoside triphosphate hydrolases"/>
    <property type="match status" value="1"/>
</dbReference>
<keyword evidence="2" id="KW-0067">ATP-binding</keyword>
<dbReference type="Pfam" id="PF00196">
    <property type="entry name" value="GerE"/>
    <property type="match status" value="1"/>
</dbReference>
<dbReference type="PANTHER" id="PTHR16305">
    <property type="entry name" value="TESTICULAR SOLUBLE ADENYLYL CYCLASE"/>
    <property type="match status" value="1"/>
</dbReference>
<dbReference type="SUPFAM" id="SSF46894">
    <property type="entry name" value="C-terminal effector domain of the bipartite response regulators"/>
    <property type="match status" value="1"/>
</dbReference>